<dbReference type="InterPro" id="IPR041404">
    <property type="entry name" value="DUF5588"/>
</dbReference>
<dbReference type="PANTHER" id="PTHR31919:SF1">
    <property type="entry name" value="ZINC FINGERS AND HOMEOBOXES PROTEIN 1, ISOFORM 2"/>
    <property type="match status" value="1"/>
</dbReference>
<dbReference type="EMBL" id="GBBL01002729">
    <property type="protein sequence ID" value="JAC24591.1"/>
    <property type="molecule type" value="mRNA"/>
</dbReference>
<accession>A0A023FRW8</accession>
<sequence length="290" mass="33316">MEFAFEDDVFDSPRVRNLQVETSYNAKICESEWFIITTTSDDPEEKMMLQKYQGDYHYMKSDFRCALEDYGRCLNLAPKSATSVQRDCMEGMSRCCLYLGRYDEALKHSEMLKTLSTNCDHRVAVWMLRSEIYNRTGNTIEESAALCRCLLVRSWTSDHWHRLSRCYLGLMGSRGDSSNLAFKTGACLLKTRILYQGALSGNQSFAKVRNCKALAEIEELVETLQLPEDFVARALSEFEKEGEVVNAVESDEESDSLLLLRMTAAEVILMFEARWFSWIARHEHSSGKQC</sequence>
<protein>
    <submittedName>
        <fullName evidence="1">Uncharacterized protein</fullName>
    </submittedName>
</protein>
<reference evidence="1" key="1">
    <citation type="submission" date="2014-03" db="EMBL/GenBank/DDBJ databases">
        <title>The sialotranscriptome of Amblyomma triste, Amblyomma parvum and Amblyomma cajennense ticks, uncovered by 454-based RNA-seq.</title>
        <authorList>
            <person name="Garcia G.R."/>
            <person name="Gardinassi L.G."/>
            <person name="Ribeiro J.M."/>
            <person name="Anatrielo E."/>
            <person name="Ferreira B.R."/>
            <person name="Moreira H.N."/>
            <person name="Mafra C."/>
            <person name="Olegario M.M."/>
            <person name="Szabo P.J."/>
            <person name="Miranda-Santos I.K."/>
            <person name="Maruyama S.R."/>
        </authorList>
    </citation>
    <scope>NUCLEOTIDE SEQUENCE</scope>
    <source>
        <strain evidence="1">Araguapaz</strain>
        <tissue evidence="1">Salivary glands</tissue>
    </source>
</reference>
<proteinExistence type="evidence at transcript level"/>
<dbReference type="Gene3D" id="1.25.40.10">
    <property type="entry name" value="Tetratricopeptide repeat domain"/>
    <property type="match status" value="1"/>
</dbReference>
<dbReference type="SUPFAM" id="SSF48452">
    <property type="entry name" value="TPR-like"/>
    <property type="match status" value="1"/>
</dbReference>
<organism evidence="1">
    <name type="scientific">Amblyomma parvum</name>
    <name type="common">South American tick</name>
    <dbReference type="NCBI Taxonomy" id="251391"/>
    <lineage>
        <taxon>Eukaryota</taxon>
        <taxon>Metazoa</taxon>
        <taxon>Ecdysozoa</taxon>
        <taxon>Arthropoda</taxon>
        <taxon>Chelicerata</taxon>
        <taxon>Arachnida</taxon>
        <taxon>Acari</taxon>
        <taxon>Parasitiformes</taxon>
        <taxon>Ixodida</taxon>
        <taxon>Ixodoidea</taxon>
        <taxon>Ixodidae</taxon>
        <taxon>Amblyomminae</taxon>
        <taxon>Amblyomma</taxon>
    </lineage>
</organism>
<dbReference type="InterPro" id="IPR011990">
    <property type="entry name" value="TPR-like_helical_dom_sf"/>
</dbReference>
<name>A0A023FRW8_AMBPA</name>
<evidence type="ECO:0000313" key="1">
    <source>
        <dbReference type="EMBL" id="JAC24591.1"/>
    </source>
</evidence>
<dbReference type="AlphaFoldDB" id="A0A023FRW8"/>
<dbReference type="Pfam" id="PF17826">
    <property type="entry name" value="DUF5588"/>
    <property type="match status" value="1"/>
</dbReference>
<dbReference type="PANTHER" id="PTHR31919">
    <property type="entry name" value="ZINC FINGERS AND HOMEOBOXES PROTEIN 1, ISOFORM 2"/>
    <property type="match status" value="1"/>
</dbReference>